<accession>A0A4Y2GN96</accession>
<protein>
    <submittedName>
        <fullName evidence="2">Uncharacterized protein</fullName>
    </submittedName>
</protein>
<name>A0A4Y2GN96_ARAVE</name>
<evidence type="ECO:0000313" key="2">
    <source>
        <dbReference type="EMBL" id="GBM54229.1"/>
    </source>
</evidence>
<feature type="region of interest" description="Disordered" evidence="1">
    <location>
        <begin position="1"/>
        <end position="32"/>
    </location>
</feature>
<dbReference type="EMBL" id="BGPR01001450">
    <property type="protein sequence ID" value="GBM54229.1"/>
    <property type="molecule type" value="Genomic_DNA"/>
</dbReference>
<evidence type="ECO:0000313" key="3">
    <source>
        <dbReference type="Proteomes" id="UP000499080"/>
    </source>
</evidence>
<dbReference type="AlphaFoldDB" id="A0A4Y2GN96"/>
<keyword evidence="3" id="KW-1185">Reference proteome</keyword>
<organism evidence="2 3">
    <name type="scientific">Araneus ventricosus</name>
    <name type="common">Orbweaver spider</name>
    <name type="synonym">Epeira ventricosa</name>
    <dbReference type="NCBI Taxonomy" id="182803"/>
    <lineage>
        <taxon>Eukaryota</taxon>
        <taxon>Metazoa</taxon>
        <taxon>Ecdysozoa</taxon>
        <taxon>Arthropoda</taxon>
        <taxon>Chelicerata</taxon>
        <taxon>Arachnida</taxon>
        <taxon>Araneae</taxon>
        <taxon>Araneomorphae</taxon>
        <taxon>Entelegynae</taxon>
        <taxon>Araneoidea</taxon>
        <taxon>Araneidae</taxon>
        <taxon>Araneus</taxon>
    </lineage>
</organism>
<comment type="caution">
    <text evidence="2">The sequence shown here is derived from an EMBL/GenBank/DDBJ whole genome shotgun (WGS) entry which is preliminary data.</text>
</comment>
<dbReference type="Proteomes" id="UP000499080">
    <property type="component" value="Unassembled WGS sequence"/>
</dbReference>
<sequence length="109" mass="12332">MVFTERPNLDNGSSVESGFEPGTLRPQSRDLTTWPPRSVNFAAIIITLERGRKTRKGTRKCKVNREISRLEEFSERRRGKEQAMTRQMSSSVGSSVVHQSACGFLKVVF</sequence>
<gene>
    <name evidence="2" type="ORF">AVEN_213711_1</name>
</gene>
<reference evidence="2 3" key="1">
    <citation type="journal article" date="2019" name="Sci. Rep.">
        <title>Orb-weaving spider Araneus ventricosus genome elucidates the spidroin gene catalogue.</title>
        <authorList>
            <person name="Kono N."/>
            <person name="Nakamura H."/>
            <person name="Ohtoshi R."/>
            <person name="Moran D.A.P."/>
            <person name="Shinohara A."/>
            <person name="Yoshida Y."/>
            <person name="Fujiwara M."/>
            <person name="Mori M."/>
            <person name="Tomita M."/>
            <person name="Arakawa K."/>
        </authorList>
    </citation>
    <scope>NUCLEOTIDE SEQUENCE [LARGE SCALE GENOMIC DNA]</scope>
</reference>
<evidence type="ECO:0000256" key="1">
    <source>
        <dbReference type="SAM" id="MobiDB-lite"/>
    </source>
</evidence>
<proteinExistence type="predicted"/>